<reference evidence="1 2" key="1">
    <citation type="journal article" date="2020" name="G3 (Bethesda)">
        <title>Whole Genome Sequencing and Comparative Genomics of Two Nematicidal Bacillus Strains Reveals a Wide Range of Possible Virulence Factors.</title>
        <authorList>
            <person name="Susic N."/>
            <person name="Janezic S."/>
            <person name="Rupnik M."/>
            <person name="Geric Stare B."/>
        </authorList>
    </citation>
    <scope>NUCLEOTIDE SEQUENCE [LARGE SCALE GENOMIC DNA]</scope>
    <source>
        <strain evidence="1 2">I-1582</strain>
    </source>
</reference>
<evidence type="ECO:0000313" key="1">
    <source>
        <dbReference type="EMBL" id="KAF0825524.1"/>
    </source>
</evidence>
<organism evidence="1 2">
    <name type="scientific">Cytobacillus firmus</name>
    <name type="common">Bacillus firmus</name>
    <dbReference type="NCBI Taxonomy" id="1399"/>
    <lineage>
        <taxon>Bacteria</taxon>
        <taxon>Bacillati</taxon>
        <taxon>Bacillota</taxon>
        <taxon>Bacilli</taxon>
        <taxon>Bacillales</taxon>
        <taxon>Bacillaceae</taxon>
        <taxon>Cytobacillus</taxon>
    </lineage>
</organism>
<name>A0A800NF19_CYTFI</name>
<protein>
    <submittedName>
        <fullName evidence="1">Uncharacterized protein</fullName>
    </submittedName>
</protein>
<evidence type="ECO:0000313" key="2">
    <source>
        <dbReference type="Proteomes" id="UP000465778"/>
    </source>
</evidence>
<dbReference type="Proteomes" id="UP000465778">
    <property type="component" value="Unassembled WGS sequence"/>
</dbReference>
<proteinExistence type="predicted"/>
<dbReference type="EMBL" id="VDEM01000003">
    <property type="protein sequence ID" value="KAF0825524.1"/>
    <property type="molecule type" value="Genomic_DNA"/>
</dbReference>
<gene>
    <name evidence="1" type="ORF">KIS1582_0556</name>
</gene>
<sequence>MKLVFWGNLGSRRISGAALPQCQALTDRFLAKLKEKDIYCLKTRIEVQADENIY</sequence>
<comment type="caution">
    <text evidence="1">The sequence shown here is derived from an EMBL/GenBank/DDBJ whole genome shotgun (WGS) entry which is preliminary data.</text>
</comment>
<accession>A0A800NF19</accession>
<dbReference type="AlphaFoldDB" id="A0A800NF19"/>